<evidence type="ECO:0000313" key="11">
    <source>
        <dbReference type="EMBL" id="SDF19403.1"/>
    </source>
</evidence>
<dbReference type="AlphaFoldDB" id="A0A1G7J3E6"/>
<keyword evidence="6 10" id="KW-0418">Kinase</keyword>
<dbReference type="EMBL" id="FNBT01000002">
    <property type="protein sequence ID" value="SDF19403.1"/>
    <property type="molecule type" value="Genomic_DNA"/>
</dbReference>
<dbReference type="PANTHER" id="PTHR43442:SF3">
    <property type="entry name" value="GLUCONOKINASE-RELATED"/>
    <property type="match status" value="1"/>
</dbReference>
<dbReference type="GO" id="GO:0005737">
    <property type="term" value="C:cytoplasm"/>
    <property type="evidence" value="ECO:0007669"/>
    <property type="project" value="TreeGrafter"/>
</dbReference>
<evidence type="ECO:0000256" key="3">
    <source>
        <dbReference type="ARBA" id="ARBA00012054"/>
    </source>
</evidence>
<comment type="catalytic activity">
    <reaction evidence="9 10">
        <text>D-gluconate + ATP = 6-phospho-D-gluconate + ADP + H(+)</text>
        <dbReference type="Rhea" id="RHEA:19433"/>
        <dbReference type="ChEBI" id="CHEBI:15378"/>
        <dbReference type="ChEBI" id="CHEBI:18391"/>
        <dbReference type="ChEBI" id="CHEBI:30616"/>
        <dbReference type="ChEBI" id="CHEBI:58759"/>
        <dbReference type="ChEBI" id="CHEBI:456216"/>
        <dbReference type="EC" id="2.7.1.12"/>
    </reaction>
</comment>
<evidence type="ECO:0000256" key="9">
    <source>
        <dbReference type="ARBA" id="ARBA00048090"/>
    </source>
</evidence>
<evidence type="ECO:0000313" key="12">
    <source>
        <dbReference type="Proteomes" id="UP000199406"/>
    </source>
</evidence>
<keyword evidence="8" id="KW-0311">Gluconate utilization</keyword>
<protein>
    <recommendedName>
        <fullName evidence="3 10">Gluconokinase</fullName>
        <ecNumber evidence="3 10">2.7.1.12</ecNumber>
    </recommendedName>
</protein>
<sequence length="199" mass="21762">MLNRLAVRGARSYGRSMQVDGTNTATTVVVMGVSGSGKTTVAERLAERLEWEFAEGDEFHPRANVEKMAAGQPLDDDDRWPWLRIIGGWIDQREATGRSVVLTCSALKRSYRDLLREGRPSVWFAHVTVDAEVLRTRLEGRKGHYMPASLLESQLATLEPLQPDEAGAEISGAGSPDAVVDGLLTALGGDRPYRPSTDV</sequence>
<evidence type="ECO:0000256" key="6">
    <source>
        <dbReference type="ARBA" id="ARBA00022777"/>
    </source>
</evidence>
<keyword evidence="7 10" id="KW-0067">ATP-binding</keyword>
<dbReference type="InterPro" id="IPR006001">
    <property type="entry name" value="Therm_gnt_kin"/>
</dbReference>
<dbReference type="InterPro" id="IPR027417">
    <property type="entry name" value="P-loop_NTPase"/>
</dbReference>
<dbReference type="Pfam" id="PF13671">
    <property type="entry name" value="AAA_33"/>
    <property type="match status" value="1"/>
</dbReference>
<dbReference type="SUPFAM" id="SSF52540">
    <property type="entry name" value="P-loop containing nucleoside triphosphate hydrolases"/>
    <property type="match status" value="1"/>
</dbReference>
<dbReference type="FunFam" id="3.40.50.300:FF:000522">
    <property type="entry name" value="Gluconokinase"/>
    <property type="match status" value="1"/>
</dbReference>
<comment type="pathway">
    <text evidence="1">Carbohydrate acid metabolism.</text>
</comment>
<evidence type="ECO:0000256" key="8">
    <source>
        <dbReference type="ARBA" id="ARBA00023064"/>
    </source>
</evidence>
<dbReference type="CDD" id="cd02021">
    <property type="entry name" value="GntK"/>
    <property type="match status" value="1"/>
</dbReference>
<dbReference type="EC" id="2.7.1.12" evidence="3 10"/>
<dbReference type="Gene3D" id="3.40.50.300">
    <property type="entry name" value="P-loop containing nucleotide triphosphate hydrolases"/>
    <property type="match status" value="1"/>
</dbReference>
<evidence type="ECO:0000256" key="2">
    <source>
        <dbReference type="ARBA" id="ARBA00008420"/>
    </source>
</evidence>
<evidence type="ECO:0000256" key="5">
    <source>
        <dbReference type="ARBA" id="ARBA00022741"/>
    </source>
</evidence>
<evidence type="ECO:0000256" key="4">
    <source>
        <dbReference type="ARBA" id="ARBA00022679"/>
    </source>
</evidence>
<dbReference type="PANTHER" id="PTHR43442">
    <property type="entry name" value="GLUCONOKINASE-RELATED"/>
    <property type="match status" value="1"/>
</dbReference>
<comment type="similarity">
    <text evidence="2 10">Belongs to the gluconokinase GntK/GntV family.</text>
</comment>
<reference evidence="12" key="1">
    <citation type="submission" date="2016-10" db="EMBL/GenBank/DDBJ databases">
        <authorList>
            <person name="Varghese N."/>
            <person name="Submissions S."/>
        </authorList>
    </citation>
    <scope>NUCLEOTIDE SEQUENCE [LARGE SCALE GENOMIC DNA]</scope>
    <source>
        <strain evidence="12">DSM 44268</strain>
    </source>
</reference>
<keyword evidence="4 10" id="KW-0808">Transferase</keyword>
<evidence type="ECO:0000256" key="1">
    <source>
        <dbReference type="ARBA" id="ARBA00004761"/>
    </source>
</evidence>
<keyword evidence="12" id="KW-1185">Reference proteome</keyword>
<dbReference type="GO" id="GO:0005524">
    <property type="term" value="F:ATP binding"/>
    <property type="evidence" value="ECO:0007669"/>
    <property type="project" value="UniProtKB-KW"/>
</dbReference>
<dbReference type="GO" id="GO:0019521">
    <property type="term" value="P:D-gluconate metabolic process"/>
    <property type="evidence" value="ECO:0007669"/>
    <property type="project" value="UniProtKB-KW"/>
</dbReference>
<evidence type="ECO:0000256" key="10">
    <source>
        <dbReference type="RuleBase" id="RU363066"/>
    </source>
</evidence>
<proteinExistence type="inferred from homology"/>
<dbReference type="STRING" id="1550231.SAMN05660662_1283"/>
<name>A0A1G7J3E6_9ACTN</name>
<gene>
    <name evidence="11" type="ORF">SAMN05660662_1283</name>
</gene>
<organism evidence="11 12">
    <name type="scientific">Blastococcus aurantiacus</name>
    <dbReference type="NCBI Taxonomy" id="1550231"/>
    <lineage>
        <taxon>Bacteria</taxon>
        <taxon>Bacillati</taxon>
        <taxon>Actinomycetota</taxon>
        <taxon>Actinomycetes</taxon>
        <taxon>Geodermatophilales</taxon>
        <taxon>Geodermatophilaceae</taxon>
        <taxon>Blastococcus</taxon>
    </lineage>
</organism>
<dbReference type="GO" id="GO:0046316">
    <property type="term" value="F:gluconokinase activity"/>
    <property type="evidence" value="ECO:0007669"/>
    <property type="project" value="UniProtKB-EC"/>
</dbReference>
<evidence type="ECO:0000256" key="7">
    <source>
        <dbReference type="ARBA" id="ARBA00022840"/>
    </source>
</evidence>
<keyword evidence="5 10" id="KW-0547">Nucleotide-binding</keyword>
<accession>A0A1G7J3E6</accession>
<dbReference type="NCBIfam" id="TIGR01313">
    <property type="entry name" value="therm_gnt_kin"/>
    <property type="match status" value="1"/>
</dbReference>
<dbReference type="Proteomes" id="UP000199406">
    <property type="component" value="Unassembled WGS sequence"/>
</dbReference>